<evidence type="ECO:0000313" key="16">
    <source>
        <dbReference type="EMBL" id="KAF4621791.1"/>
    </source>
</evidence>
<accession>A0A8H4VT47</accession>
<evidence type="ECO:0000256" key="15">
    <source>
        <dbReference type="SAM" id="Phobius"/>
    </source>
</evidence>
<dbReference type="PANTHER" id="PTHR46300">
    <property type="entry name" value="P450, PUTATIVE (EUROFUNG)-RELATED-RELATED"/>
    <property type="match status" value="1"/>
</dbReference>
<dbReference type="EMBL" id="JAACJL010000004">
    <property type="protein sequence ID" value="KAF4621791.1"/>
    <property type="molecule type" value="Genomic_DNA"/>
</dbReference>
<evidence type="ECO:0000256" key="13">
    <source>
        <dbReference type="ARBA" id="ARBA00023180"/>
    </source>
</evidence>
<comment type="cofactor">
    <cofactor evidence="1 14">
        <name>heme</name>
        <dbReference type="ChEBI" id="CHEBI:30413"/>
    </cofactor>
</comment>
<evidence type="ECO:0000256" key="5">
    <source>
        <dbReference type="ARBA" id="ARBA00022617"/>
    </source>
</evidence>
<dbReference type="Proteomes" id="UP000521872">
    <property type="component" value="Unassembled WGS sequence"/>
</dbReference>
<keyword evidence="11" id="KW-0503">Monooxygenase</keyword>
<dbReference type="GO" id="GO:0004497">
    <property type="term" value="F:monooxygenase activity"/>
    <property type="evidence" value="ECO:0007669"/>
    <property type="project" value="UniProtKB-KW"/>
</dbReference>
<dbReference type="CDD" id="cd11065">
    <property type="entry name" value="CYP64-like"/>
    <property type="match status" value="1"/>
</dbReference>
<evidence type="ECO:0008006" key="18">
    <source>
        <dbReference type="Google" id="ProtNLM"/>
    </source>
</evidence>
<organism evidence="16 17">
    <name type="scientific">Agrocybe pediades</name>
    <dbReference type="NCBI Taxonomy" id="84607"/>
    <lineage>
        <taxon>Eukaryota</taxon>
        <taxon>Fungi</taxon>
        <taxon>Dikarya</taxon>
        <taxon>Basidiomycota</taxon>
        <taxon>Agaricomycotina</taxon>
        <taxon>Agaricomycetes</taxon>
        <taxon>Agaricomycetidae</taxon>
        <taxon>Agaricales</taxon>
        <taxon>Agaricineae</taxon>
        <taxon>Strophariaceae</taxon>
        <taxon>Agrocybe</taxon>
    </lineage>
</organism>
<feature type="transmembrane region" description="Helical" evidence="15">
    <location>
        <begin position="12"/>
        <end position="31"/>
    </location>
</feature>
<evidence type="ECO:0000256" key="12">
    <source>
        <dbReference type="ARBA" id="ARBA00023136"/>
    </source>
</evidence>
<keyword evidence="9" id="KW-0560">Oxidoreductase</keyword>
<evidence type="ECO:0000256" key="10">
    <source>
        <dbReference type="ARBA" id="ARBA00023004"/>
    </source>
</evidence>
<dbReference type="GO" id="GO:0020037">
    <property type="term" value="F:heme binding"/>
    <property type="evidence" value="ECO:0007669"/>
    <property type="project" value="InterPro"/>
</dbReference>
<comment type="caution">
    <text evidence="16">The sequence shown here is derived from an EMBL/GenBank/DDBJ whole genome shotgun (WGS) entry which is preliminary data.</text>
</comment>
<dbReference type="InterPro" id="IPR002401">
    <property type="entry name" value="Cyt_P450_E_grp-I"/>
</dbReference>
<comment type="similarity">
    <text evidence="4">Belongs to the cytochrome P450 family.</text>
</comment>
<dbReference type="SUPFAM" id="SSF48264">
    <property type="entry name" value="Cytochrome P450"/>
    <property type="match status" value="1"/>
</dbReference>
<evidence type="ECO:0000256" key="1">
    <source>
        <dbReference type="ARBA" id="ARBA00001971"/>
    </source>
</evidence>
<dbReference type="AlphaFoldDB" id="A0A8H4VT47"/>
<dbReference type="InterPro" id="IPR036396">
    <property type="entry name" value="Cyt_P450_sf"/>
</dbReference>
<keyword evidence="5 14" id="KW-0349">Heme</keyword>
<evidence type="ECO:0000256" key="9">
    <source>
        <dbReference type="ARBA" id="ARBA00023002"/>
    </source>
</evidence>
<dbReference type="PRINTS" id="PR00463">
    <property type="entry name" value="EP450I"/>
</dbReference>
<gene>
    <name evidence="16" type="ORF">D9613_012201</name>
</gene>
<reference evidence="16 17" key="1">
    <citation type="submission" date="2019-12" db="EMBL/GenBank/DDBJ databases">
        <authorList>
            <person name="Floudas D."/>
            <person name="Bentzer J."/>
            <person name="Ahren D."/>
            <person name="Johansson T."/>
            <person name="Persson P."/>
            <person name="Tunlid A."/>
        </authorList>
    </citation>
    <scope>NUCLEOTIDE SEQUENCE [LARGE SCALE GENOMIC DNA]</scope>
    <source>
        <strain evidence="16 17">CBS 102.39</strain>
    </source>
</reference>
<feature type="transmembrane region" description="Helical" evidence="15">
    <location>
        <begin position="443"/>
        <end position="464"/>
    </location>
</feature>
<keyword evidence="8 15" id="KW-1133">Transmembrane helix</keyword>
<comment type="subcellular location">
    <subcellularLocation>
        <location evidence="2">Membrane</location>
        <topology evidence="2">Single-pass membrane protein</topology>
    </subcellularLocation>
</comment>
<keyword evidence="6 15" id="KW-0812">Transmembrane</keyword>
<keyword evidence="10 14" id="KW-0408">Iron</keyword>
<keyword evidence="17" id="KW-1185">Reference proteome</keyword>
<keyword evidence="12 15" id="KW-0472">Membrane</keyword>
<dbReference type="PANTHER" id="PTHR46300:SF2">
    <property type="entry name" value="CYTOCHROME P450 MONOOXYGENASE ALNH-RELATED"/>
    <property type="match status" value="1"/>
</dbReference>
<evidence type="ECO:0000256" key="11">
    <source>
        <dbReference type="ARBA" id="ARBA00023033"/>
    </source>
</evidence>
<dbReference type="PRINTS" id="PR00385">
    <property type="entry name" value="P450"/>
</dbReference>
<evidence type="ECO:0000256" key="2">
    <source>
        <dbReference type="ARBA" id="ARBA00004167"/>
    </source>
</evidence>
<feature type="binding site" description="axial binding residue" evidence="14">
    <location>
        <position position="442"/>
    </location>
    <ligand>
        <name>heme</name>
        <dbReference type="ChEBI" id="CHEBI:30413"/>
    </ligand>
    <ligandPart>
        <name>Fe</name>
        <dbReference type="ChEBI" id="CHEBI:18248"/>
    </ligandPart>
</feature>
<dbReference type="GO" id="GO:0016020">
    <property type="term" value="C:membrane"/>
    <property type="evidence" value="ECO:0007669"/>
    <property type="project" value="UniProtKB-SubCell"/>
</dbReference>
<evidence type="ECO:0000256" key="3">
    <source>
        <dbReference type="ARBA" id="ARBA00005179"/>
    </source>
</evidence>
<protein>
    <recommendedName>
        <fullName evidence="18">Cytochrome P450</fullName>
    </recommendedName>
</protein>
<proteinExistence type="inferred from homology"/>
<dbReference type="InterPro" id="IPR050364">
    <property type="entry name" value="Cytochrome_P450_fung"/>
</dbReference>
<evidence type="ECO:0000256" key="6">
    <source>
        <dbReference type="ARBA" id="ARBA00022692"/>
    </source>
</evidence>
<dbReference type="GO" id="GO:0016705">
    <property type="term" value="F:oxidoreductase activity, acting on paired donors, with incorporation or reduction of molecular oxygen"/>
    <property type="evidence" value="ECO:0007669"/>
    <property type="project" value="InterPro"/>
</dbReference>
<dbReference type="InterPro" id="IPR001128">
    <property type="entry name" value="Cyt_P450"/>
</dbReference>
<evidence type="ECO:0000256" key="7">
    <source>
        <dbReference type="ARBA" id="ARBA00022723"/>
    </source>
</evidence>
<keyword evidence="13" id="KW-0325">Glycoprotein</keyword>
<keyword evidence="7 14" id="KW-0479">Metal-binding</keyword>
<evidence type="ECO:0000256" key="8">
    <source>
        <dbReference type="ARBA" id="ARBA00022989"/>
    </source>
</evidence>
<dbReference type="Gene3D" id="1.10.630.10">
    <property type="entry name" value="Cytochrome P450"/>
    <property type="match status" value="1"/>
</dbReference>
<evidence type="ECO:0000313" key="17">
    <source>
        <dbReference type="Proteomes" id="UP000521872"/>
    </source>
</evidence>
<evidence type="ECO:0000256" key="4">
    <source>
        <dbReference type="ARBA" id="ARBA00010617"/>
    </source>
</evidence>
<name>A0A8H4VT47_9AGAR</name>
<dbReference type="Pfam" id="PF00067">
    <property type="entry name" value="p450"/>
    <property type="match status" value="1"/>
</dbReference>
<comment type="pathway">
    <text evidence="3">Secondary metabolite biosynthesis.</text>
</comment>
<dbReference type="GO" id="GO:0005506">
    <property type="term" value="F:iron ion binding"/>
    <property type="evidence" value="ECO:0007669"/>
    <property type="project" value="InterPro"/>
</dbReference>
<feature type="transmembrane region" description="Helical" evidence="15">
    <location>
        <begin position="111"/>
        <end position="129"/>
    </location>
</feature>
<evidence type="ECO:0000256" key="14">
    <source>
        <dbReference type="PIRSR" id="PIRSR602401-1"/>
    </source>
</evidence>
<sequence length="519" mass="59391">MIGIPASRLRDLSWISWALAIVVVLTSRKIWKSYRRFRAMPPSPRGLPIIGNVLQVPVSMPWLKFTEWAKEFGPIFSLNLVGQPVVVLNTFKVTNDLFERRSHLYSSRPRLIMAGEILTDGMFMAFSLYGPLWRRMRRAAHDGFSGRASEKYKPLQAKEAALAVIGMIDNPDTWEKQLKRATAAVILTAVYDWDSITEKDEPIVHRIDAVSARLSEAAAPGAYIVEFFHFLKHVPAWMAKWKREGMEWHEQETELFKSLNKDVEMKKKAEEMRSCFVGDLLDRQEQHRLSEKESAWLAGILFSAGAETTSGTLTYFMLAMAIYPETIRKAHEELDRVVGRERAPSFSDLEDLPYIQAMVKEILRWKPVAPIAMPRMIEEDDVYEGYLIPKGTMVIPNVWAMNRDPEYFPDFSEFRPERFLEGISEGSNPMGHSTYGFGRRMCVGWNFANQTLFITIASILWALIIEAEKDNNGNAIIPPKEEFVDRGVIMAPAPFKCTVTERFPGAKELLERDMPAEDR</sequence>